<accession>A0A836H7X5</accession>
<feature type="compositionally biased region" description="Polar residues" evidence="1">
    <location>
        <begin position="540"/>
        <end position="549"/>
    </location>
</feature>
<dbReference type="RefSeq" id="XP_067060835.1">
    <property type="nucleotide sequence ID" value="XM_067205283.1"/>
</dbReference>
<comment type="caution">
    <text evidence="2">The sequence shown here is derived from an EMBL/GenBank/DDBJ whole genome shotgun (WGS) entry which is preliminary data.</text>
</comment>
<feature type="compositionally biased region" description="Low complexity" evidence="1">
    <location>
        <begin position="808"/>
        <end position="818"/>
    </location>
</feature>
<evidence type="ECO:0000256" key="1">
    <source>
        <dbReference type="SAM" id="MobiDB-lite"/>
    </source>
</evidence>
<dbReference type="EMBL" id="JAFHLR010000031">
    <property type="protein sequence ID" value="KAG5471718.1"/>
    <property type="molecule type" value="Genomic_DNA"/>
</dbReference>
<keyword evidence="3" id="KW-1185">Reference proteome</keyword>
<reference evidence="2 3" key="1">
    <citation type="submission" date="2021-02" db="EMBL/GenBank/DDBJ databases">
        <title>Leishmania (Mundinia) orientalis Genome sequencing and assembly.</title>
        <authorList>
            <person name="Almutairi H."/>
            <person name="Gatherer D."/>
        </authorList>
    </citation>
    <scope>NUCLEOTIDE SEQUENCE [LARGE SCALE GENOMIC DNA]</scope>
    <source>
        <strain evidence="2">LSCM4</strain>
    </source>
</reference>
<evidence type="ECO:0000313" key="2">
    <source>
        <dbReference type="EMBL" id="KAG5471718.1"/>
    </source>
</evidence>
<feature type="compositionally biased region" description="Low complexity" evidence="1">
    <location>
        <begin position="1"/>
        <end position="17"/>
    </location>
</feature>
<sequence>MLIALSPLSSPLSDSPSSQPPPPLVTRRFCRRGMQWTEVEQEQLRRFLEGFSSPDPAVQVSNLEQLQALSQHPSALVSTLAIVCDAAVSVTVRLSATTVARQLLRCGDRLPLYLSAAGNDPATAAQSIAGALFDAALEDASSLSSMTTAAPLQRSTGSLIACLLHSLADTSLAPIATAVWSRILSSLLHRTDPVKLVVNVASEDGRQLTAQCGARCATLLREICEAPLSTSKVLREWVGGQPAESLALCSLFSQLLQLLERQMEAEHAANETAARLNALWLEETLAAFQVCVDSGVLPCGPSGLSSAPTRERLLISSGADSGSSSTGLGEGSSVQGLCAVCTAVVSLQNGAQGLILRLILGRLELLDDQRADGAFLREVVVSAAPFVAVAMRYMADAVALDAMETLHSAFHAAATPLLASFFRAVRLAELQYDGAGESDSVHAAVLACIMYLKEWMNTECARLEAHSIPLAAFSPHSSAVSTLTEGYASRLYSMLVDAATLPSLVASALEEHTTHQPDSAAEFLVKSAAGRRRGRRSGHAQKTQDSLAPTASELEEETGNVSAVLNPAKRDEQGDISLADPLEAALPDSGTLRQAVAWCAVGFSCEKEWMMAVAPLVMRLATAAPLSSLAAACSAESSLFVQNEFLDGILADNEVSSSLAAAAPGLLERNLAEQVQSILSLLAPLTEDSLVARPPFFVCIQAVRYLGRLVVGLLGAWQHTFSTDRLTPDGVCVVERTRTAMLAIGGLEGLLGLVLGRLTTEVSKAAQVECVKTLSSTLTSCLTVMEQLMRSAVNGSDASDIEEESLDSTTTTSSNSNSDVKARDEGGDAAIHLLQSHPCERMCIFCRSFGATTDLRAIVEVLHVVSSHLPSFQWSVRQAVYHLFSQVLPSLWRAASLVDSLFASRTDGTYSVASNSARVVTIQVLEALAQHYTSLLRLPSTSSSSSPMLEMATLLTTMADVTSAMDGDALEVVVQWILQVAHHMLDLYANHLTHRAHSNHSAINDSAGGVVDMTDMCMVSLDLVSAMCDGVIDRDALLEQQLWAKEAGGAFGTMDARMLEFATSMLLPLSSSGIACGSTLGSDSGSEALPNRCMALLAVCQSLPDHPTHVSPKPNNLPADGPVEDEALCLLDAFGEVRRACFAILYDCAFLSAYPCSLFRPLGGAVAPRTGPLSIPGCLSDSLGRDLCALCMAEVLPSTLPLSATRSTEYEARFRFVSAHNVAASDAWLCLGSLLSLWDQQHWQANRRAPNGAQPARESERGPGAVFCARGLEYSLELHAHCLHTLNELLALLQDKRATVMTSMRLNMTTAACGLAVLLCYSARSYTDPGAQASVCTLPLATVSDAFSVVSSTRIQEYAADAASGDMSGINEAAHVLWCLGRLWQGAVQPLPHDALCAFLRSHGKEIAKTISWWTRSVFGSKKRLTPPKPHVTASSPFWGSLLELWRPVARTLVQAAQGKVLSLTQAQLSVLSQLGRL</sequence>
<gene>
    <name evidence="2" type="ORF">LSCM4_03270</name>
</gene>
<dbReference type="KEGG" id="loi:92359217"/>
<protein>
    <submittedName>
        <fullName evidence="2">Uncharacterized protein</fullName>
    </submittedName>
</protein>
<dbReference type="GeneID" id="92359217"/>
<name>A0A836H7X5_9TRYP</name>
<feature type="compositionally biased region" description="Basic residues" evidence="1">
    <location>
        <begin position="529"/>
        <end position="539"/>
    </location>
</feature>
<feature type="region of interest" description="Disordered" evidence="1">
    <location>
        <begin position="529"/>
        <end position="567"/>
    </location>
</feature>
<dbReference type="Proteomes" id="UP000674143">
    <property type="component" value="Chromosome 31"/>
</dbReference>
<feature type="region of interest" description="Disordered" evidence="1">
    <location>
        <begin position="1"/>
        <end position="24"/>
    </location>
</feature>
<dbReference type="SUPFAM" id="SSF48371">
    <property type="entry name" value="ARM repeat"/>
    <property type="match status" value="1"/>
</dbReference>
<dbReference type="InterPro" id="IPR016024">
    <property type="entry name" value="ARM-type_fold"/>
</dbReference>
<feature type="region of interest" description="Disordered" evidence="1">
    <location>
        <begin position="795"/>
        <end position="822"/>
    </location>
</feature>
<organism evidence="2 3">
    <name type="scientific">Leishmania orientalis</name>
    <dbReference type="NCBI Taxonomy" id="2249476"/>
    <lineage>
        <taxon>Eukaryota</taxon>
        <taxon>Discoba</taxon>
        <taxon>Euglenozoa</taxon>
        <taxon>Kinetoplastea</taxon>
        <taxon>Metakinetoplastina</taxon>
        <taxon>Trypanosomatida</taxon>
        <taxon>Trypanosomatidae</taxon>
        <taxon>Leishmaniinae</taxon>
        <taxon>Leishmania</taxon>
    </lineage>
</organism>
<proteinExistence type="predicted"/>
<evidence type="ECO:0000313" key="3">
    <source>
        <dbReference type="Proteomes" id="UP000674143"/>
    </source>
</evidence>